<keyword evidence="6" id="KW-0677">Repeat</keyword>
<feature type="transmembrane region" description="Helical" evidence="18">
    <location>
        <begin position="1760"/>
        <end position="1779"/>
    </location>
</feature>
<evidence type="ECO:0000256" key="3">
    <source>
        <dbReference type="ARBA" id="ARBA00022568"/>
    </source>
</evidence>
<feature type="domain" description="Ion transport" evidence="19">
    <location>
        <begin position="1308"/>
        <end position="1580"/>
    </location>
</feature>
<feature type="region of interest" description="Disordered" evidence="17">
    <location>
        <begin position="376"/>
        <end position="401"/>
    </location>
</feature>
<reference evidence="21" key="1">
    <citation type="submission" date="2025-08" db="UniProtKB">
        <authorList>
            <consortium name="RefSeq"/>
        </authorList>
    </citation>
    <scope>IDENTIFICATION</scope>
</reference>
<dbReference type="FunFam" id="1.10.287.70:FF:000125">
    <property type="entry name" value="Voltage-dependent T-type calcium channel subunit alpha"/>
    <property type="match status" value="1"/>
</dbReference>
<comment type="subcellular location">
    <subcellularLocation>
        <location evidence="1 16">Membrane</location>
        <topology evidence="1 16">Multi-pass membrane protein</topology>
    </subcellularLocation>
</comment>
<keyword evidence="12" id="KW-0325">Glycoprotein</keyword>
<feature type="region of interest" description="Disordered" evidence="17">
    <location>
        <begin position="1025"/>
        <end position="1103"/>
    </location>
</feature>
<dbReference type="GO" id="GO:0043005">
    <property type="term" value="C:neuron projection"/>
    <property type="evidence" value="ECO:0007669"/>
    <property type="project" value="TreeGrafter"/>
</dbReference>
<keyword evidence="4 16" id="KW-0107">Calcium channel</keyword>
<feature type="compositionally biased region" description="Low complexity" evidence="17">
    <location>
        <begin position="448"/>
        <end position="477"/>
    </location>
</feature>
<feature type="domain" description="Ion transport" evidence="19">
    <location>
        <begin position="2"/>
        <end position="324"/>
    </location>
</feature>
<keyword evidence="8 16" id="KW-0851">Voltage-gated channel</keyword>
<feature type="domain" description="Ion transport" evidence="19">
    <location>
        <begin position="1625"/>
        <end position="1881"/>
    </location>
</feature>
<dbReference type="FunFam" id="1.10.287.70:FF:000120">
    <property type="entry name" value="Voltage-dependent T-type calcium channel subunit alpha"/>
    <property type="match status" value="1"/>
</dbReference>
<dbReference type="InterPro" id="IPR043203">
    <property type="entry name" value="VGCC_Ca_Na"/>
</dbReference>
<evidence type="ECO:0000256" key="4">
    <source>
        <dbReference type="ARBA" id="ARBA00022673"/>
    </source>
</evidence>
<evidence type="ECO:0000256" key="6">
    <source>
        <dbReference type="ARBA" id="ARBA00022737"/>
    </source>
</evidence>
<evidence type="ECO:0000256" key="11">
    <source>
        <dbReference type="ARBA" id="ARBA00023136"/>
    </source>
</evidence>
<feature type="compositionally biased region" description="Basic residues" evidence="17">
    <location>
        <begin position="1588"/>
        <end position="1602"/>
    </location>
</feature>
<keyword evidence="10" id="KW-0406">Ion transport</keyword>
<evidence type="ECO:0000256" key="16">
    <source>
        <dbReference type="RuleBase" id="RU003808"/>
    </source>
</evidence>
<protein>
    <recommendedName>
        <fullName evidence="16">Voltage-dependent T-type calcium channel subunit alpha</fullName>
    </recommendedName>
</protein>
<feature type="region of interest" description="Disordered" evidence="17">
    <location>
        <begin position="433"/>
        <end position="477"/>
    </location>
</feature>
<dbReference type="Gene3D" id="1.20.120.350">
    <property type="entry name" value="Voltage-gated potassium channels. Chain C"/>
    <property type="match status" value="4"/>
</dbReference>
<feature type="region of interest" description="Disordered" evidence="17">
    <location>
        <begin position="2321"/>
        <end position="2369"/>
    </location>
</feature>
<keyword evidence="5 18" id="KW-0812">Transmembrane</keyword>
<evidence type="ECO:0000256" key="10">
    <source>
        <dbReference type="ARBA" id="ARBA00023065"/>
    </source>
</evidence>
<evidence type="ECO:0000256" key="13">
    <source>
        <dbReference type="ARBA" id="ARBA00023303"/>
    </source>
</evidence>
<keyword evidence="2" id="KW-0813">Transport</keyword>
<evidence type="ECO:0000313" key="21">
    <source>
        <dbReference type="RefSeq" id="XP_036359731.1"/>
    </source>
</evidence>
<feature type="compositionally biased region" description="Basic and acidic residues" evidence="17">
    <location>
        <begin position="911"/>
        <end position="922"/>
    </location>
</feature>
<keyword evidence="11 18" id="KW-0472">Membrane</keyword>
<evidence type="ECO:0000256" key="5">
    <source>
        <dbReference type="ARBA" id="ARBA00022692"/>
    </source>
</evidence>
<name>A0A7E6EVR7_9MOLL</name>
<keyword evidence="9 18" id="KW-1133">Transmembrane helix</keyword>
<dbReference type="PANTHER" id="PTHR10037">
    <property type="entry name" value="VOLTAGE-GATED CATION CHANNEL CALCIUM AND SODIUM"/>
    <property type="match status" value="1"/>
</dbReference>
<feature type="region of interest" description="Disordered" evidence="17">
    <location>
        <begin position="1142"/>
        <end position="1185"/>
    </location>
</feature>
<feature type="region of interest" description="Disordered" evidence="17">
    <location>
        <begin position="2386"/>
        <end position="2409"/>
    </location>
</feature>
<feature type="binding site" evidence="15">
    <location>
        <position position="273"/>
    </location>
    <ligand>
        <name>Ca(2+)</name>
        <dbReference type="ChEBI" id="CHEBI:29108"/>
    </ligand>
</feature>
<keyword evidence="7 15" id="KW-0106">Calcium</keyword>
<feature type="transmembrane region" description="Helical" evidence="18">
    <location>
        <begin position="36"/>
        <end position="59"/>
    </location>
</feature>
<dbReference type="FunFam" id="1.20.120.350:FF:000007">
    <property type="entry name" value="Voltage-dependent T-type calcium channel subunit alpha"/>
    <property type="match status" value="1"/>
</dbReference>
<dbReference type="FunFam" id="1.20.120.350:FF:000008">
    <property type="entry name" value="Voltage-dependent T-type calcium channel subunit alpha"/>
    <property type="match status" value="1"/>
</dbReference>
<dbReference type="GO" id="GO:0005248">
    <property type="term" value="F:voltage-gated sodium channel activity"/>
    <property type="evidence" value="ECO:0007669"/>
    <property type="project" value="TreeGrafter"/>
</dbReference>
<organism evidence="20 21">
    <name type="scientific">Octopus sinensis</name>
    <name type="common">East Asian common octopus</name>
    <dbReference type="NCBI Taxonomy" id="2607531"/>
    <lineage>
        <taxon>Eukaryota</taxon>
        <taxon>Metazoa</taxon>
        <taxon>Spiralia</taxon>
        <taxon>Lophotrochozoa</taxon>
        <taxon>Mollusca</taxon>
        <taxon>Cephalopoda</taxon>
        <taxon>Coleoidea</taxon>
        <taxon>Octopodiformes</taxon>
        <taxon>Octopoda</taxon>
        <taxon>Incirrata</taxon>
        <taxon>Octopodidae</taxon>
        <taxon>Octopus</taxon>
    </lineage>
</organism>
<sequence>MGVIMMNCITLGMYRPCLDQVCNSTRCKMLELCDHFIFVFFTVEMIIKMIAMGLIGKLTFLADSWNRLDCFIVLAGVAEYILTNSVEYAVDTENLSISAIRTIRVLRPLRAINRIPSMRILVMLLLDTLPMLGNVLLLCFFVFFIFGIIGVQLWAGVLRNRCFLNLSANISVPSKMNVNPYYKPRFGDYICSKPGESGMRKCSNLPLFSYEGIKCNASAKANNNNNPANDSCVNWNQYYTSCETGDKNPFRGAISFDNIGLAWVAIFQVISLESWVNIMYYVQDAHSFWDWVYFVALIVIGSFFMINLCLVVIATQFSETKKRETERMLQERKRFQSSSTLASNSEPGSCYAEILKYIAHLWRRTKRKIMKRYFDSRGKRQRKINPEKAISLQRKKMKKKGMQPTMYLHRPHYRHHIHSCLIANLDNQQLHTDNSAQAPRASPEVSDVDPVSSPRRPNFLTLPSSNNSSLNPSSESLVPNPSGIICSGCQSAAGSSLGQPSDLTSGQPYKPASSSNYLHMISSAGPCVTVSRAASFNSGMTQRSSRNVPWLPEVLTVPGSKNTVLAPPNALTSDLDVKSQSVSEQGALAESLLVDILGEKRLSAPQLTCIHNECDAHLSHFSHSEQEVTDSGESDIEGEWREETVIPNKWTKFMKNEILTKSQGYLKKAVESKIFQRGILLAILINTLSMGIEYHNQPEELTQALEYSNIVFSFLFAVEMLLKVAAYGLFGYISDGFNLFDGFIVVLSIIELAQDGAGGLSVLRTFRLLRILKLVRFLPALRRQLIVMLRTMDNVATFFALLILFMFIFSILGMNLFGCKFCGQKRIMSTQTYSYAHHNCSRKNFDSLLWSILTVFQVLTQEDWNTVLYNGMDKTSAWASLYFIALMTFGNYVLFNLLVAILVEGFSTEEDEKKREKEKNKVTENNNNEEVKESLQMNECEIHEKNNQEKEKKMLALPCAGATDPLTSSMHICLSRELAAIPLPDGPGNPPIITHTAATPMATPQGSPNEMLTKDTNNKLSVIRPVLQRQSTVHRSSLSVESSDRSSVSLSFRGSPRPSPRLRRTSSRGSTRSSWRLKHRKKEGDKTNLMIDSPSDSTDELEDDVFSNKSISPIYSPGTPKSATNHSFSVTYIFSECNGQPPLNNQRTLSPQNSIKSQHALSRQNSIKSHHSFTSKNSIRGNRSWSRNNSISSSYSIHRSFSLHRENSLKSHHTHNSTSSSTFKEEYKLNNLSSELPVAKTAADKCLEELEDDPDAIDETVKNKKKNCVCSWCPEPKGCFKEREEYALYVLSPSNTLRRLCHHMISRRWFDYSVLFFIALNCITLAMERPNIPSGSTERLFLTYSNYGFTVIFSLEMTLKVLAKGWIIGRHAYLKSGWNIMDGFLVIISLIDITISCTAQSSPRIFGILRVFRLLRTLRPLRVISRAPGLKLVVQTLLSSLRPIGNIVLICCTFFIIFGILGVQLFKGTFHYCHGPYVQNVTNKTDCMKDPRNRWRNQKYNFDNLGQALMALFVLASKDGWVSIMYTGLDAVGVDLQPKENYNEWRLLYFISFLLLVGFFVLNMFVGVVVENFHKCRESQEQEERARRDAKRKQKMEKKKKKLREPPYWASYSRARLLIHTVINSKYFDLAIAGVIGLNVITMATEYYLMPEGLEFALKIFNYFFTSVFILEATMKMVALGFMRYMRERWNQLDTAIVILSVVGIVLEEMESNVIPMNPTIIRVMRVLRIARVLKLLKMAKGIRALLDTVMQALPQVGNLGLLFFLLFFIFAALGVELFGRLDCSEEHPCEGLGDHAHFRHFGMAFLTLFQIATGDNWNGIMKDTLREDCDASDDCEKNCCVSPIIAPVYFVVFVLMAQFVLVNVVVAVLMKHLEETYKYKELDDDIEEEFRQELRDILVREKQEMYELKESHKHMDEDADFEAELEALSKAQEQAALNNLKNPKPIQEIEEKPSIVMTTVADTMPSVNTGDTLEVTCIEEDENELKVRNAVTKQISLPPNFTFNVRPPSGEPQLLDDNDDATPGTSTGIGLYCGPDCSSLAVDNSAFQMMCPATYSSSTSSSSGSNSALKGVYIQTMPTDRTDQDLDQTKQLTATPRRNSLKWPWNFVNQSFPNVQHSSDGEFDPRHSSQQHARSHPHLGHNLNFLDINKIDSPSKRHSRHLLRSQSTGAKYTRIRDKFLKTKCASTEDSTVALFHSKQQPHCTYGQDSVESASEFDETMSNDWADEEAECDEEVKKITGEEEDDDVKPTLSVYASQESENVFSELSQHSPSLTLTEISDSTQLLHNIGYNTEHLQQCQSKTGTATSSRENNLHMLDYPYHSRSGSSQPGIDNSSFVLGETSNNSNDTEGAAGTGSSLLESQSTHSDVELAAEPKDFLPTATLKASNATSSPSNVHVSDNTPVPSTSVGLTNLSVEETHLMVPSSQQQVQHSIPTLPSRRLSCVSSTSSSIEQFYDSATNPGYQDIEIFGE</sequence>
<feature type="transmembrane region" description="Helical" evidence="18">
    <location>
        <begin position="704"/>
        <end position="722"/>
    </location>
</feature>
<feature type="transmembrane region" description="Helical" evidence="18">
    <location>
        <begin position="1849"/>
        <end position="1871"/>
    </location>
</feature>
<dbReference type="SUPFAM" id="SSF81324">
    <property type="entry name" value="Voltage-gated potassium channels"/>
    <property type="match status" value="4"/>
</dbReference>
<feature type="transmembrane region" description="Helical" evidence="18">
    <location>
        <begin position="880"/>
        <end position="903"/>
    </location>
</feature>
<dbReference type="FunFam" id="1.10.287.70:FF:000018">
    <property type="entry name" value="Voltage-dependent T-type calcium channel subunit alpha"/>
    <property type="match status" value="1"/>
</dbReference>
<dbReference type="GO" id="GO:0005891">
    <property type="term" value="C:voltage-gated calcium channel complex"/>
    <property type="evidence" value="ECO:0007669"/>
    <property type="project" value="InterPro"/>
</dbReference>
<evidence type="ECO:0000256" key="12">
    <source>
        <dbReference type="ARBA" id="ARBA00023180"/>
    </source>
</evidence>
<evidence type="ECO:0000256" key="9">
    <source>
        <dbReference type="ARBA" id="ARBA00022989"/>
    </source>
</evidence>
<feature type="binding site" evidence="15">
    <location>
        <position position="862"/>
    </location>
    <ligand>
        <name>Ca(2+)</name>
        <dbReference type="ChEBI" id="CHEBI:29108"/>
    </ligand>
</feature>
<evidence type="ECO:0000256" key="14">
    <source>
        <dbReference type="ARBA" id="ARBA00036634"/>
    </source>
</evidence>
<dbReference type="InterPro" id="IPR005821">
    <property type="entry name" value="Ion_trans_dom"/>
</dbReference>
<dbReference type="PRINTS" id="PR01629">
    <property type="entry name" value="TVDCCALPHA1"/>
</dbReference>
<dbReference type="InterPro" id="IPR005445">
    <property type="entry name" value="VDCC_T_a1"/>
</dbReference>
<evidence type="ECO:0000256" key="1">
    <source>
        <dbReference type="ARBA" id="ARBA00004141"/>
    </source>
</evidence>
<dbReference type="GO" id="GO:0046872">
    <property type="term" value="F:metal ion binding"/>
    <property type="evidence" value="ECO:0007669"/>
    <property type="project" value="UniProtKB-KW"/>
</dbReference>
<evidence type="ECO:0000259" key="19">
    <source>
        <dbReference type="Pfam" id="PF00520"/>
    </source>
</evidence>
<dbReference type="RefSeq" id="XP_036359731.1">
    <property type="nucleotide sequence ID" value="XM_036503838.1"/>
</dbReference>
<feature type="transmembrane region" description="Helical" evidence="18">
    <location>
        <begin position="1309"/>
        <end position="1327"/>
    </location>
</feature>
<dbReference type="InterPro" id="IPR002077">
    <property type="entry name" value="VDCCAlpha1"/>
</dbReference>
<feature type="region of interest" description="Disordered" evidence="17">
    <location>
        <begin position="1581"/>
        <end position="1602"/>
    </location>
</feature>
<keyword evidence="20" id="KW-1185">Reference proteome</keyword>
<dbReference type="FunFam" id="1.20.120.350:FF:000009">
    <property type="entry name" value="Voltage-dependent T-type calcium channel subunit alpha"/>
    <property type="match status" value="1"/>
</dbReference>
<dbReference type="InterPro" id="IPR027359">
    <property type="entry name" value="Volt_channel_dom_sf"/>
</dbReference>
<feature type="transmembrane region" description="Helical" evidence="18">
    <location>
        <begin position="1347"/>
        <end position="1368"/>
    </location>
</feature>
<accession>A0A7E6EVR7</accession>
<feature type="transmembrane region" description="Helical" evidence="18">
    <location>
        <begin position="261"/>
        <end position="282"/>
    </location>
</feature>
<feature type="transmembrane region" description="Helical" evidence="18">
    <location>
        <begin position="1444"/>
        <end position="1466"/>
    </location>
</feature>
<feature type="transmembrane region" description="Helical" evidence="18">
    <location>
        <begin position="798"/>
        <end position="823"/>
    </location>
</feature>
<dbReference type="GO" id="GO:0070509">
    <property type="term" value="P:calcium ion import"/>
    <property type="evidence" value="ECO:0007669"/>
    <property type="project" value="TreeGrafter"/>
</dbReference>
<feature type="compositionally biased region" description="Polar residues" evidence="17">
    <location>
        <begin position="1142"/>
        <end position="1167"/>
    </location>
</feature>
<dbReference type="PRINTS" id="PR00167">
    <property type="entry name" value="CACHANNEL"/>
</dbReference>
<keyword evidence="15" id="KW-0479">Metal-binding</keyword>
<feature type="binding site" evidence="15">
    <location>
        <position position="1519"/>
    </location>
    <ligand>
        <name>Ca(2+)</name>
        <dbReference type="ChEBI" id="CHEBI:29108"/>
    </ligand>
</feature>
<feature type="transmembrane region" description="Helical" evidence="18">
    <location>
        <begin position="1547"/>
        <end position="1570"/>
    </location>
</feature>
<evidence type="ECO:0000313" key="20">
    <source>
        <dbReference type="Proteomes" id="UP000515154"/>
    </source>
</evidence>
<evidence type="ECO:0000256" key="8">
    <source>
        <dbReference type="ARBA" id="ARBA00022882"/>
    </source>
</evidence>
<feature type="transmembrane region" description="Helical" evidence="18">
    <location>
        <begin position="1660"/>
        <end position="1683"/>
    </location>
</feature>
<evidence type="ECO:0000256" key="15">
    <source>
        <dbReference type="PIRSR" id="PIRSR602077-1"/>
    </source>
</evidence>
<evidence type="ECO:0000256" key="17">
    <source>
        <dbReference type="SAM" id="MobiDB-lite"/>
    </source>
</evidence>
<dbReference type="GO" id="GO:0001518">
    <property type="term" value="C:voltage-gated sodium channel complex"/>
    <property type="evidence" value="ECO:0007669"/>
    <property type="project" value="TreeGrafter"/>
</dbReference>
<evidence type="ECO:0000256" key="18">
    <source>
        <dbReference type="SAM" id="Phobius"/>
    </source>
</evidence>
<feature type="domain" description="Ion transport" evidence="19">
    <location>
        <begin position="673"/>
        <end position="913"/>
    </location>
</feature>
<dbReference type="Proteomes" id="UP000515154">
    <property type="component" value="Linkage group LG6"/>
</dbReference>
<comment type="catalytic activity">
    <reaction evidence="14">
        <text>Ca(2+)(in) = Ca(2+)(out)</text>
        <dbReference type="Rhea" id="RHEA:29671"/>
        <dbReference type="ChEBI" id="CHEBI:29108"/>
    </reaction>
</comment>
<dbReference type="Gene3D" id="1.10.287.70">
    <property type="match status" value="4"/>
</dbReference>
<feature type="compositionally biased region" description="Low complexity" evidence="17">
    <location>
        <begin position="1031"/>
        <end position="1056"/>
    </location>
</feature>
<keyword evidence="13" id="KW-0407">Ion channel</keyword>
<dbReference type="GO" id="GO:0086010">
    <property type="term" value="P:membrane depolarization during action potential"/>
    <property type="evidence" value="ECO:0007669"/>
    <property type="project" value="TreeGrafter"/>
</dbReference>
<dbReference type="PANTHER" id="PTHR10037:SF230">
    <property type="entry name" value="CA[2+]-CHANNEL PROTEIN ALPHA[[1]] SUBUNIT T, ISOFORM F"/>
    <property type="match status" value="1"/>
</dbReference>
<feature type="region of interest" description="Disordered" evidence="17">
    <location>
        <begin position="910"/>
        <end position="933"/>
    </location>
</feature>
<comment type="function">
    <text evidence="16">Voltage-sensitive calcium channels (VSCC) mediate the entry of calcium ions into excitable cells and are also involved in a variety of calcium-dependent processes, including muscle contraction, hormone or neurotransmitter release, gene expression, cell motility, cell division and cell death. This channel gives rise to T-type calcium currents. T-type calcium channels belong to the "low-voltage activated (LVA)" group and are strongly blocked by nickel and mibefradil. A particularity of this type of channels is an opening at quite negative potentials, and a voltage-dependent inactivation. T-type channels serve pacemaking functions in both central neurons and cardiac nodal cells and support calcium signaling in secretory cells and vascular smooth muscle. They may also be involved in the modulation of firing patterns of neurons which is important for information processing as well as in cell growth processes.</text>
</comment>
<dbReference type="Pfam" id="PF00520">
    <property type="entry name" value="Ion_trans"/>
    <property type="match status" value="4"/>
</dbReference>
<keyword evidence="3 16" id="KW-0109">Calcium transport</keyword>
<dbReference type="KEGG" id="osn:115213213"/>
<feature type="transmembrane region" description="Helical" evidence="18">
    <location>
        <begin position="1627"/>
        <end position="1648"/>
    </location>
</feature>
<evidence type="ECO:0000256" key="2">
    <source>
        <dbReference type="ARBA" id="ARBA00022448"/>
    </source>
</evidence>
<feature type="transmembrane region" description="Helical" evidence="18">
    <location>
        <begin position="1380"/>
        <end position="1401"/>
    </location>
</feature>
<feature type="transmembrane region" description="Helical" evidence="18">
    <location>
        <begin position="135"/>
        <end position="157"/>
    </location>
</feature>
<proteinExistence type="inferred from homology"/>
<feature type="region of interest" description="Disordered" evidence="17">
    <location>
        <begin position="2115"/>
        <end position="2142"/>
    </location>
</feature>
<evidence type="ECO:0000256" key="7">
    <source>
        <dbReference type="ARBA" id="ARBA00022837"/>
    </source>
</evidence>
<feature type="transmembrane region" description="Helical" evidence="18">
    <location>
        <begin position="288"/>
        <end position="313"/>
    </location>
</feature>
<feature type="compositionally biased region" description="Polar residues" evidence="17">
    <location>
        <begin position="2324"/>
        <end position="2366"/>
    </location>
</feature>
<comment type="similarity">
    <text evidence="16">Belongs to the calcium channel alpha-1 subunit (TC 1.A.1.11) family.</text>
</comment>
<dbReference type="GO" id="GO:0008332">
    <property type="term" value="F:low voltage-gated calcium channel activity"/>
    <property type="evidence" value="ECO:0007669"/>
    <property type="project" value="TreeGrafter"/>
</dbReference>
<gene>
    <name evidence="21" type="primary">LOC115213213</name>
</gene>